<reference evidence="1" key="1">
    <citation type="submission" date="2018-04" db="EMBL/GenBank/DDBJ databases">
        <title>WGS assembly of Panicum hallii.</title>
        <authorList>
            <person name="Lovell J."/>
            <person name="Jenkins J."/>
            <person name="Lowry D."/>
            <person name="Mamidi S."/>
            <person name="Sreedasyam A."/>
            <person name="Weng X."/>
            <person name="Barry K."/>
            <person name="Bonette J."/>
            <person name="Campitelli B."/>
            <person name="Daum C."/>
            <person name="Gordon S."/>
            <person name="Gould B."/>
            <person name="Lipzen A."/>
            <person name="Macqueen A."/>
            <person name="Palacio-Mejia J."/>
            <person name="Plott C."/>
            <person name="Shakirov E."/>
            <person name="Shu S."/>
            <person name="Yoshinaga Y."/>
            <person name="Zane M."/>
            <person name="Rokhsar D."/>
            <person name="Grimwood J."/>
            <person name="Schmutz J."/>
            <person name="Juenger T."/>
        </authorList>
    </citation>
    <scope>NUCLEOTIDE SEQUENCE [LARGE SCALE GENOMIC DNA]</scope>
    <source>
        <strain evidence="1">FIL2</strain>
    </source>
</reference>
<dbReference type="PANTHER" id="PTHR38926:SF70">
    <property type="entry name" value="F-BOX DOMAIN-CONTAINING PROTEIN"/>
    <property type="match status" value="1"/>
</dbReference>
<proteinExistence type="predicted"/>
<dbReference type="EMBL" id="CM008047">
    <property type="protein sequence ID" value="PVH63973.1"/>
    <property type="molecule type" value="Genomic_DNA"/>
</dbReference>
<gene>
    <name evidence="1" type="ORF">PAHAL_2G148900</name>
</gene>
<dbReference type="Gramene" id="PVH63973">
    <property type="protein sequence ID" value="PVH63973"/>
    <property type="gene ID" value="PAHAL_2G148900"/>
</dbReference>
<evidence type="ECO:0000313" key="1">
    <source>
        <dbReference type="EMBL" id="PVH63973.1"/>
    </source>
</evidence>
<evidence type="ECO:0008006" key="2">
    <source>
        <dbReference type="Google" id="ProtNLM"/>
    </source>
</evidence>
<sequence length="103" mass="11608">MLAADKVCCSWHRAACDEPVLWRRIDMRGHAALSRRSVAEFIFGECAWARNLADLNQMAVDAVVRSKGKCEAFWGERAGGTGDFLSFLADQLRFLIHFVYAKV</sequence>
<protein>
    <recommendedName>
        <fullName evidence="2">F-box domain-containing protein</fullName>
    </recommendedName>
</protein>
<dbReference type="Proteomes" id="UP000243499">
    <property type="component" value="Chromosome 2"/>
</dbReference>
<dbReference type="PANTHER" id="PTHR38926">
    <property type="entry name" value="F-BOX DOMAIN CONTAINING PROTEIN, EXPRESSED"/>
    <property type="match status" value="1"/>
</dbReference>
<name>A0A2T8KP43_9POAL</name>
<dbReference type="AlphaFoldDB" id="A0A2T8KP43"/>
<accession>A0A2T8KP43</accession>
<organism evidence="1">
    <name type="scientific">Panicum hallii</name>
    <dbReference type="NCBI Taxonomy" id="206008"/>
    <lineage>
        <taxon>Eukaryota</taxon>
        <taxon>Viridiplantae</taxon>
        <taxon>Streptophyta</taxon>
        <taxon>Embryophyta</taxon>
        <taxon>Tracheophyta</taxon>
        <taxon>Spermatophyta</taxon>
        <taxon>Magnoliopsida</taxon>
        <taxon>Liliopsida</taxon>
        <taxon>Poales</taxon>
        <taxon>Poaceae</taxon>
        <taxon>PACMAD clade</taxon>
        <taxon>Panicoideae</taxon>
        <taxon>Panicodae</taxon>
        <taxon>Paniceae</taxon>
        <taxon>Panicinae</taxon>
        <taxon>Panicum</taxon>
        <taxon>Panicum sect. Panicum</taxon>
    </lineage>
</organism>